<dbReference type="AlphaFoldDB" id="A0A0C2ZKJ5"/>
<organism evidence="1 2">
    <name type="scientific">Scleroderma citrinum Foug A</name>
    <dbReference type="NCBI Taxonomy" id="1036808"/>
    <lineage>
        <taxon>Eukaryota</taxon>
        <taxon>Fungi</taxon>
        <taxon>Dikarya</taxon>
        <taxon>Basidiomycota</taxon>
        <taxon>Agaricomycotina</taxon>
        <taxon>Agaricomycetes</taxon>
        <taxon>Agaricomycetidae</taxon>
        <taxon>Boletales</taxon>
        <taxon>Sclerodermatineae</taxon>
        <taxon>Sclerodermataceae</taxon>
        <taxon>Scleroderma</taxon>
    </lineage>
</organism>
<reference evidence="1 2" key="1">
    <citation type="submission" date="2014-04" db="EMBL/GenBank/DDBJ databases">
        <authorList>
            <consortium name="DOE Joint Genome Institute"/>
            <person name="Kuo A."/>
            <person name="Kohler A."/>
            <person name="Nagy L.G."/>
            <person name="Floudas D."/>
            <person name="Copeland A."/>
            <person name="Barry K.W."/>
            <person name="Cichocki N."/>
            <person name="Veneault-Fourrey C."/>
            <person name="LaButti K."/>
            <person name="Lindquist E.A."/>
            <person name="Lipzen A."/>
            <person name="Lundell T."/>
            <person name="Morin E."/>
            <person name="Murat C."/>
            <person name="Sun H."/>
            <person name="Tunlid A."/>
            <person name="Henrissat B."/>
            <person name="Grigoriev I.V."/>
            <person name="Hibbett D.S."/>
            <person name="Martin F."/>
            <person name="Nordberg H.P."/>
            <person name="Cantor M.N."/>
            <person name="Hua S.X."/>
        </authorList>
    </citation>
    <scope>NUCLEOTIDE SEQUENCE [LARGE SCALE GENOMIC DNA]</scope>
    <source>
        <strain evidence="1 2">Foug A</strain>
    </source>
</reference>
<proteinExistence type="predicted"/>
<dbReference type="HOGENOM" id="CLU_1993943_0_0_1"/>
<evidence type="ECO:0000313" key="1">
    <source>
        <dbReference type="EMBL" id="KIM53177.1"/>
    </source>
</evidence>
<dbReference type="Proteomes" id="UP000053989">
    <property type="component" value="Unassembled WGS sequence"/>
</dbReference>
<gene>
    <name evidence="1" type="ORF">SCLCIDRAFT_1223070</name>
</gene>
<dbReference type="InParanoid" id="A0A0C2ZKJ5"/>
<dbReference type="EMBL" id="KN822188">
    <property type="protein sequence ID" value="KIM53177.1"/>
    <property type="molecule type" value="Genomic_DNA"/>
</dbReference>
<reference evidence="2" key="2">
    <citation type="submission" date="2015-01" db="EMBL/GenBank/DDBJ databases">
        <title>Evolutionary Origins and Diversification of the Mycorrhizal Mutualists.</title>
        <authorList>
            <consortium name="DOE Joint Genome Institute"/>
            <consortium name="Mycorrhizal Genomics Consortium"/>
            <person name="Kohler A."/>
            <person name="Kuo A."/>
            <person name="Nagy L.G."/>
            <person name="Floudas D."/>
            <person name="Copeland A."/>
            <person name="Barry K.W."/>
            <person name="Cichocki N."/>
            <person name="Veneault-Fourrey C."/>
            <person name="LaButti K."/>
            <person name="Lindquist E.A."/>
            <person name="Lipzen A."/>
            <person name="Lundell T."/>
            <person name="Morin E."/>
            <person name="Murat C."/>
            <person name="Riley R."/>
            <person name="Ohm R."/>
            <person name="Sun H."/>
            <person name="Tunlid A."/>
            <person name="Henrissat B."/>
            <person name="Grigoriev I.V."/>
            <person name="Hibbett D.S."/>
            <person name="Martin F."/>
        </authorList>
    </citation>
    <scope>NUCLEOTIDE SEQUENCE [LARGE SCALE GENOMIC DNA]</scope>
    <source>
        <strain evidence="2">Foug A</strain>
    </source>
</reference>
<name>A0A0C2ZKJ5_9AGAM</name>
<keyword evidence="2" id="KW-1185">Reference proteome</keyword>
<sequence>MRELRGTTWCSGISYSILDHHSVTFSEGYPCCDDRCCNPGYYCCAIGNGCKSFNRSKPPIALLYISHPVIDILPSSCGGNATGIFCRLRVKLQIVRLIGQLSIPSASREKASAARCFWHIVYGTK</sequence>
<protein>
    <submittedName>
        <fullName evidence="1">Uncharacterized protein</fullName>
    </submittedName>
</protein>
<accession>A0A0C2ZKJ5</accession>
<evidence type="ECO:0000313" key="2">
    <source>
        <dbReference type="Proteomes" id="UP000053989"/>
    </source>
</evidence>